<dbReference type="Gene3D" id="3.40.50.720">
    <property type="entry name" value="NAD(P)-binding Rossmann-like Domain"/>
    <property type="match status" value="2"/>
</dbReference>
<dbReference type="OrthoDB" id="9805416at2"/>
<evidence type="ECO:0000259" key="6">
    <source>
        <dbReference type="Pfam" id="PF02826"/>
    </source>
</evidence>
<dbReference type="InterPro" id="IPR029753">
    <property type="entry name" value="D-isomer_DH_CS"/>
</dbReference>
<dbReference type="Proteomes" id="UP000192660">
    <property type="component" value="Unassembled WGS sequence"/>
</dbReference>
<evidence type="ECO:0000313" key="8">
    <source>
        <dbReference type="Proteomes" id="UP000192660"/>
    </source>
</evidence>
<dbReference type="GO" id="GO:0005829">
    <property type="term" value="C:cytosol"/>
    <property type="evidence" value="ECO:0007669"/>
    <property type="project" value="TreeGrafter"/>
</dbReference>
<keyword evidence="8" id="KW-1185">Reference proteome</keyword>
<dbReference type="InterPro" id="IPR006140">
    <property type="entry name" value="D-isomer_DH_NAD-bd"/>
</dbReference>
<evidence type="ECO:0000259" key="5">
    <source>
        <dbReference type="Pfam" id="PF00389"/>
    </source>
</evidence>
<evidence type="ECO:0000256" key="3">
    <source>
        <dbReference type="ARBA" id="ARBA00023027"/>
    </source>
</evidence>
<dbReference type="STRING" id="28034.BFX07_10965"/>
<proteinExistence type="inferred from homology"/>
<protein>
    <submittedName>
        <fullName evidence="7">Lactate dehydrogenase</fullName>
    </submittedName>
</protein>
<gene>
    <name evidence="7" type="ORF">SAMN00768000_3046</name>
</gene>
<dbReference type="GO" id="GO:0016618">
    <property type="term" value="F:hydroxypyruvate reductase [NAD(P)H] activity"/>
    <property type="evidence" value="ECO:0007669"/>
    <property type="project" value="TreeGrafter"/>
</dbReference>
<dbReference type="RefSeq" id="WP_020374091.1">
    <property type="nucleotide sequence ID" value="NZ_FWWY01000001.1"/>
</dbReference>
<feature type="domain" description="D-isomer specific 2-hydroxyacid dehydrogenase NAD-binding" evidence="6">
    <location>
        <begin position="113"/>
        <end position="295"/>
    </location>
</feature>
<sequence>MTYREQNRPLVISFAQQPLIRQMVSHFPLLDVRFVDDIAASQRLGIYDQAVCMIAAGNPVNSHTLTPWHHLQFVQTLGSGYNNLDMVELRRRGIVAAHNPGHNAHAVAEHVLMSAMYLLRNMAAAHQMVTQARFSDRQRLAGQIQDLNGLTLGIYGFGYIGKALARLSLPFDVHILYHQRHPVPDWERQYGVQYVSADDIWRSSDIVVLTVPLTEATYHLVSNLQFDMMKSTAIVINVGRGPVVDEKALAQALIDQKIAGAALDVFESEPIDPNSPLLHLPEPIRHRVLFSPHVSGVTRQALQKMIKGALDNVQRFVNHEPLLHQLLPEEHINPWDWRDGVLQRLSASHPSGESVDIH</sequence>
<dbReference type="EMBL" id="FWWY01000001">
    <property type="protein sequence ID" value="SMC06842.1"/>
    <property type="molecule type" value="Genomic_DNA"/>
</dbReference>
<dbReference type="Pfam" id="PF00389">
    <property type="entry name" value="2-Hacid_dh"/>
    <property type="match status" value="1"/>
</dbReference>
<evidence type="ECO:0000256" key="2">
    <source>
        <dbReference type="ARBA" id="ARBA00023002"/>
    </source>
</evidence>
<evidence type="ECO:0000256" key="1">
    <source>
        <dbReference type="ARBA" id="ARBA00005854"/>
    </source>
</evidence>
<dbReference type="PANTHER" id="PTHR10996">
    <property type="entry name" value="2-HYDROXYACID DEHYDROGENASE-RELATED"/>
    <property type="match status" value="1"/>
</dbReference>
<keyword evidence="3" id="KW-0520">NAD</keyword>
<feature type="domain" description="D-isomer specific 2-hydroxyacid dehydrogenase catalytic" evidence="5">
    <location>
        <begin position="49"/>
        <end position="324"/>
    </location>
</feature>
<organism evidence="7 8">
    <name type="scientific">Sulfobacillus thermosulfidooxidans (strain DSM 9293 / VKM B-1269 / AT-1)</name>
    <dbReference type="NCBI Taxonomy" id="929705"/>
    <lineage>
        <taxon>Bacteria</taxon>
        <taxon>Bacillati</taxon>
        <taxon>Bacillota</taxon>
        <taxon>Clostridia</taxon>
        <taxon>Eubacteriales</taxon>
        <taxon>Clostridiales Family XVII. Incertae Sedis</taxon>
        <taxon>Sulfobacillus</taxon>
    </lineage>
</organism>
<dbReference type="InterPro" id="IPR006139">
    <property type="entry name" value="D-isomer_2_OHA_DH_cat_dom"/>
</dbReference>
<comment type="similarity">
    <text evidence="1 4">Belongs to the D-isomer specific 2-hydroxyacid dehydrogenase family.</text>
</comment>
<dbReference type="SUPFAM" id="SSF52283">
    <property type="entry name" value="Formate/glycerate dehydrogenase catalytic domain-like"/>
    <property type="match status" value="1"/>
</dbReference>
<dbReference type="PROSITE" id="PS00671">
    <property type="entry name" value="D_2_HYDROXYACID_DH_3"/>
    <property type="match status" value="1"/>
</dbReference>
<dbReference type="AlphaFoldDB" id="A0A1W1WKY2"/>
<evidence type="ECO:0000256" key="4">
    <source>
        <dbReference type="RuleBase" id="RU003719"/>
    </source>
</evidence>
<keyword evidence="2 4" id="KW-0560">Oxidoreductase</keyword>
<dbReference type="Pfam" id="PF02826">
    <property type="entry name" value="2-Hacid_dh_C"/>
    <property type="match status" value="1"/>
</dbReference>
<dbReference type="GO" id="GO:0051287">
    <property type="term" value="F:NAD binding"/>
    <property type="evidence" value="ECO:0007669"/>
    <property type="project" value="InterPro"/>
</dbReference>
<evidence type="ECO:0000313" key="7">
    <source>
        <dbReference type="EMBL" id="SMC06842.1"/>
    </source>
</evidence>
<dbReference type="InterPro" id="IPR050223">
    <property type="entry name" value="D-isomer_2-hydroxyacid_DH"/>
</dbReference>
<reference evidence="8" key="1">
    <citation type="submission" date="2017-04" db="EMBL/GenBank/DDBJ databases">
        <authorList>
            <person name="Varghese N."/>
            <person name="Submissions S."/>
        </authorList>
    </citation>
    <scope>NUCLEOTIDE SEQUENCE [LARGE SCALE GENOMIC DNA]</scope>
    <source>
        <strain evidence="8">DSM 9293</strain>
    </source>
</reference>
<dbReference type="InterPro" id="IPR036291">
    <property type="entry name" value="NAD(P)-bd_dom_sf"/>
</dbReference>
<accession>A0A1W1WKY2</accession>
<dbReference type="PANTHER" id="PTHR10996:SF178">
    <property type="entry name" value="2-HYDROXYACID DEHYDROGENASE YGL185C-RELATED"/>
    <property type="match status" value="1"/>
</dbReference>
<dbReference type="SUPFAM" id="SSF51735">
    <property type="entry name" value="NAD(P)-binding Rossmann-fold domains"/>
    <property type="match status" value="1"/>
</dbReference>
<dbReference type="GO" id="GO:0030267">
    <property type="term" value="F:glyoxylate reductase (NADPH) activity"/>
    <property type="evidence" value="ECO:0007669"/>
    <property type="project" value="TreeGrafter"/>
</dbReference>
<name>A0A1W1WKY2_SULTA</name>